<comment type="caution">
    <text evidence="1">The sequence shown here is derived from an EMBL/GenBank/DDBJ whole genome shotgun (WGS) entry which is preliminary data.</text>
</comment>
<feature type="non-terminal residue" evidence="1">
    <location>
        <position position="1"/>
    </location>
</feature>
<dbReference type="RefSeq" id="WP_199486887.1">
    <property type="nucleotide sequence ID" value="NZ_QURH01000679.1"/>
</dbReference>
<sequence length="122" mass="12263">PHQGADVSAAGAALSPGACPEACRQLVPGSALLRGLGDRVGDGPAWMSVWTTRDQTVQPPESARLDGAVDVVLQDVCPDARTGHDDLPSDPLVGGIVLRALGAGPMTAPVASDCASLRALSS</sequence>
<name>A0A372JGA2_9ACTN</name>
<evidence type="ECO:0000313" key="1">
    <source>
        <dbReference type="EMBL" id="RFU38846.1"/>
    </source>
</evidence>
<keyword evidence="2" id="KW-1185">Reference proteome</keyword>
<dbReference type="EMBL" id="QURH01000679">
    <property type="protein sequence ID" value="RFU38846.1"/>
    <property type="molecule type" value="Genomic_DNA"/>
</dbReference>
<reference evidence="1 2" key="1">
    <citation type="submission" date="2018-08" db="EMBL/GenBank/DDBJ databases">
        <title>Actinomadura jelena sp. nov., a novel Actinomycete isolated from soil in Chad.</title>
        <authorList>
            <person name="Shi L."/>
        </authorList>
    </citation>
    <scope>NUCLEOTIDE SEQUENCE [LARGE SCALE GENOMIC DNA]</scope>
    <source>
        <strain evidence="1 2">NEAU-G17</strain>
    </source>
</reference>
<protein>
    <submittedName>
        <fullName evidence="1">Lipase</fullName>
    </submittedName>
</protein>
<dbReference type="InterPro" id="IPR029058">
    <property type="entry name" value="AB_hydrolase_fold"/>
</dbReference>
<accession>A0A372JGA2</accession>
<dbReference type="Proteomes" id="UP000261811">
    <property type="component" value="Unassembled WGS sequence"/>
</dbReference>
<gene>
    <name evidence="1" type="ORF">DZF91_25555</name>
</gene>
<dbReference type="Gene3D" id="3.40.50.1820">
    <property type="entry name" value="alpha/beta hydrolase"/>
    <property type="match status" value="1"/>
</dbReference>
<organism evidence="1 2">
    <name type="scientific">Actinomadura logoneensis</name>
    <dbReference type="NCBI Taxonomy" id="2293572"/>
    <lineage>
        <taxon>Bacteria</taxon>
        <taxon>Bacillati</taxon>
        <taxon>Actinomycetota</taxon>
        <taxon>Actinomycetes</taxon>
        <taxon>Streptosporangiales</taxon>
        <taxon>Thermomonosporaceae</taxon>
        <taxon>Actinomadura</taxon>
    </lineage>
</organism>
<dbReference type="AlphaFoldDB" id="A0A372JGA2"/>
<evidence type="ECO:0000313" key="2">
    <source>
        <dbReference type="Proteomes" id="UP000261811"/>
    </source>
</evidence>
<proteinExistence type="predicted"/>